<evidence type="ECO:0000313" key="2">
    <source>
        <dbReference type="Proteomes" id="UP001165205"/>
    </source>
</evidence>
<organism evidence="1 2">
    <name type="scientific">Aspergillus oryzae</name>
    <name type="common">Yellow koji mold</name>
    <dbReference type="NCBI Taxonomy" id="5062"/>
    <lineage>
        <taxon>Eukaryota</taxon>
        <taxon>Fungi</taxon>
        <taxon>Dikarya</taxon>
        <taxon>Ascomycota</taxon>
        <taxon>Pezizomycotina</taxon>
        <taxon>Eurotiomycetes</taxon>
        <taxon>Eurotiomycetidae</taxon>
        <taxon>Eurotiales</taxon>
        <taxon>Aspergillaceae</taxon>
        <taxon>Aspergillus</taxon>
        <taxon>Aspergillus subgen. Circumdati</taxon>
    </lineage>
</organism>
<gene>
    <name evidence="1" type="ORF">Aory04_001116000</name>
</gene>
<dbReference type="Proteomes" id="UP001165205">
    <property type="component" value="Unassembled WGS sequence"/>
</dbReference>
<protein>
    <submittedName>
        <fullName evidence="1">Unnamed protein product</fullName>
    </submittedName>
</protein>
<dbReference type="Gene3D" id="3.90.380.10">
    <property type="entry name" value="Naphthalene 1,2-dioxygenase Alpha Subunit, Chain A, domain 1"/>
    <property type="match status" value="1"/>
</dbReference>
<proteinExistence type="predicted"/>
<reference evidence="1" key="1">
    <citation type="submission" date="2023-04" db="EMBL/GenBank/DDBJ databases">
        <title>Aspergillus oryzae NBRC 4228.</title>
        <authorList>
            <person name="Ichikawa N."/>
            <person name="Sato H."/>
            <person name="Tonouchi N."/>
        </authorList>
    </citation>
    <scope>NUCLEOTIDE SEQUENCE</scope>
    <source>
        <strain evidence="1">NBRC 4228</strain>
    </source>
</reference>
<evidence type="ECO:0000313" key="1">
    <source>
        <dbReference type="EMBL" id="GMG36052.1"/>
    </source>
</evidence>
<dbReference type="CDD" id="cd00680">
    <property type="entry name" value="RHO_alpha_C"/>
    <property type="match status" value="1"/>
</dbReference>
<sequence>MIPVSATKSKIENEVYRHRDATDKEFDDINAFYRQVLDEDKELCVGAQGNLGTGVFVNGELHPDKEKVCSIVSNEEISL</sequence>
<dbReference type="AlphaFoldDB" id="A0AAN5C378"/>
<comment type="caution">
    <text evidence="1">The sequence shown here is derived from an EMBL/GenBank/DDBJ whole genome shotgun (WGS) entry which is preliminary data.</text>
</comment>
<dbReference type="EMBL" id="BSYA01000188">
    <property type="protein sequence ID" value="GMG36052.1"/>
    <property type="molecule type" value="Genomic_DNA"/>
</dbReference>
<name>A0AAN5C378_ASPOZ</name>
<accession>A0AAN5C378</accession>
<dbReference type="SUPFAM" id="SSF55961">
    <property type="entry name" value="Bet v1-like"/>
    <property type="match status" value="1"/>
</dbReference>